<feature type="active site" description="Charge relay system" evidence="8">
    <location>
        <position position="217"/>
    </location>
</feature>
<sequence>MTIMAACLLSALAPLSPAAFAAPQQVPATDETQAATIEQTLRSTLGEAFGGAWIDDASGALVVGVTDRAKAAEVTRAGARPKLVRTSAAALDAMTDKLNSIAPSVPKWITRWGPDVANNSVTLTVLPGHSEKAKAVAAAAGLSEVRVEESPEVPQYYPSFQGGEAYNIGQSRCSIGFSVRGGFVTAGHCRTETGGGALTKNGQALGQWGGASFPGNDYAWVRTNSSWTPAGSVAGVGPVRGSTEAATGASVTKSGSTTGVTRGTIGRKNQTVNYPQGSVGGLTATNAQCRPGDSGGAFISGTQAQGVVSGGSTSTCYFQPVNEILRVYGLSLVTG</sequence>
<dbReference type="InterPro" id="IPR004236">
    <property type="entry name" value="Pept_S1_alpha_lytic"/>
</dbReference>
<dbReference type="InterPro" id="IPR035070">
    <property type="entry name" value="Streptogrisin_prodomain"/>
</dbReference>
<feature type="region of interest" description="Disordered" evidence="10">
    <location>
        <begin position="245"/>
        <end position="264"/>
    </location>
</feature>
<dbReference type="Gene3D" id="3.30.300.50">
    <property type="match status" value="2"/>
</dbReference>
<keyword evidence="3 11" id="KW-0732">Signal</keyword>
<keyword evidence="6" id="KW-0865">Zymogen</keyword>
<reference evidence="14 15" key="1">
    <citation type="submission" date="2019-02" db="EMBL/GenBank/DDBJ databases">
        <title>Draft genome sequence of Amycolatopsis sp. 8-3EHSu isolated from roots of Suaeda maritima.</title>
        <authorList>
            <person name="Duangmal K."/>
            <person name="Chantavorakit T."/>
        </authorList>
    </citation>
    <scope>NUCLEOTIDE SEQUENCE [LARGE SCALE GENOMIC DNA]</scope>
    <source>
        <strain evidence="14 15">8-3EHSu</strain>
    </source>
</reference>
<dbReference type="GO" id="GO:0005576">
    <property type="term" value="C:extracellular region"/>
    <property type="evidence" value="ECO:0007669"/>
    <property type="project" value="InterPro"/>
</dbReference>
<feature type="chain" id="PRO_5020652338" evidence="11">
    <location>
        <begin position="22"/>
        <end position="335"/>
    </location>
</feature>
<keyword evidence="4" id="KW-0378">Hydrolase</keyword>
<dbReference type="GO" id="GO:0004252">
    <property type="term" value="F:serine-type endopeptidase activity"/>
    <property type="evidence" value="ECO:0007669"/>
    <property type="project" value="InterPro"/>
</dbReference>
<evidence type="ECO:0000256" key="4">
    <source>
        <dbReference type="ARBA" id="ARBA00022801"/>
    </source>
</evidence>
<evidence type="ECO:0000256" key="5">
    <source>
        <dbReference type="ARBA" id="ARBA00022825"/>
    </source>
</evidence>
<keyword evidence="5" id="KW-0720">Serine protease</keyword>
<feature type="active site" description="Charge relay system" evidence="8">
    <location>
        <position position="188"/>
    </location>
</feature>
<keyword evidence="2" id="KW-0645">Protease</keyword>
<organism evidence="14 15">
    <name type="scientific">Amycolatopsis suaedae</name>
    <dbReference type="NCBI Taxonomy" id="2510978"/>
    <lineage>
        <taxon>Bacteria</taxon>
        <taxon>Bacillati</taxon>
        <taxon>Actinomycetota</taxon>
        <taxon>Actinomycetes</taxon>
        <taxon>Pseudonocardiales</taxon>
        <taxon>Pseudonocardiaceae</taxon>
        <taxon>Amycolatopsis</taxon>
    </lineage>
</organism>
<name>A0A4Q7JEP0_9PSEU</name>
<evidence type="ECO:0000256" key="1">
    <source>
        <dbReference type="ARBA" id="ARBA00007664"/>
    </source>
</evidence>
<dbReference type="Pfam" id="PF00089">
    <property type="entry name" value="Trypsin"/>
    <property type="match status" value="1"/>
</dbReference>
<dbReference type="AlphaFoldDB" id="A0A4Q7JEP0"/>
<feature type="active site" description="Charge relay system" evidence="8">
    <location>
        <position position="294"/>
    </location>
</feature>
<dbReference type="GO" id="GO:0006508">
    <property type="term" value="P:proteolysis"/>
    <property type="evidence" value="ECO:0007669"/>
    <property type="project" value="UniProtKB-KW"/>
</dbReference>
<evidence type="ECO:0000313" key="15">
    <source>
        <dbReference type="Proteomes" id="UP000292003"/>
    </source>
</evidence>
<comment type="caution">
    <text evidence="14">The sequence shown here is derived from an EMBL/GenBank/DDBJ whole genome shotgun (WGS) entry which is preliminary data.</text>
</comment>
<feature type="disulfide bond" evidence="9">
    <location>
        <begin position="173"/>
        <end position="189"/>
    </location>
</feature>
<dbReference type="SUPFAM" id="SSF50494">
    <property type="entry name" value="Trypsin-like serine proteases"/>
    <property type="match status" value="1"/>
</dbReference>
<feature type="domain" description="Peptidase S1" evidence="12">
    <location>
        <begin position="183"/>
        <end position="313"/>
    </location>
</feature>
<evidence type="ECO:0000256" key="6">
    <source>
        <dbReference type="ARBA" id="ARBA00023145"/>
    </source>
</evidence>
<dbReference type="InterPro" id="IPR001316">
    <property type="entry name" value="Pept_S1A_streptogrisin"/>
</dbReference>
<evidence type="ECO:0000256" key="11">
    <source>
        <dbReference type="SAM" id="SignalP"/>
    </source>
</evidence>
<keyword evidence="7 9" id="KW-1015">Disulfide bond</keyword>
<evidence type="ECO:0000256" key="2">
    <source>
        <dbReference type="ARBA" id="ARBA00022670"/>
    </source>
</evidence>
<evidence type="ECO:0000259" key="12">
    <source>
        <dbReference type="Pfam" id="PF00089"/>
    </source>
</evidence>
<dbReference type="EMBL" id="SFCC01000001">
    <property type="protein sequence ID" value="RZQ65937.1"/>
    <property type="molecule type" value="Genomic_DNA"/>
</dbReference>
<accession>A0A4Q7JEP0</accession>
<dbReference type="Pfam" id="PF02983">
    <property type="entry name" value="Pro_Al_protease"/>
    <property type="match status" value="1"/>
</dbReference>
<protein>
    <submittedName>
        <fullName evidence="14">S1 family peptidase</fullName>
    </submittedName>
</protein>
<dbReference type="Gene3D" id="2.40.10.10">
    <property type="entry name" value="Trypsin-like serine proteases"/>
    <property type="match status" value="2"/>
</dbReference>
<dbReference type="CDD" id="cd21112">
    <property type="entry name" value="alphaLP-like"/>
    <property type="match status" value="1"/>
</dbReference>
<keyword evidence="15" id="KW-1185">Reference proteome</keyword>
<dbReference type="InterPro" id="IPR001254">
    <property type="entry name" value="Trypsin_dom"/>
</dbReference>
<evidence type="ECO:0000256" key="7">
    <source>
        <dbReference type="ARBA" id="ARBA00023157"/>
    </source>
</evidence>
<evidence type="ECO:0000256" key="10">
    <source>
        <dbReference type="SAM" id="MobiDB-lite"/>
    </source>
</evidence>
<dbReference type="OrthoDB" id="8781117at2"/>
<feature type="domain" description="Peptidase S1A alpha-lytic prodomain" evidence="13">
    <location>
        <begin position="87"/>
        <end position="142"/>
    </location>
</feature>
<proteinExistence type="inferred from homology"/>
<dbReference type="Proteomes" id="UP000292003">
    <property type="component" value="Unassembled WGS sequence"/>
</dbReference>
<evidence type="ECO:0000256" key="8">
    <source>
        <dbReference type="PIRSR" id="PIRSR001134-1"/>
    </source>
</evidence>
<feature type="signal peptide" evidence="11">
    <location>
        <begin position="1"/>
        <end position="21"/>
    </location>
</feature>
<dbReference type="PIRSF" id="PIRSF001134">
    <property type="entry name" value="Streptogrisin"/>
    <property type="match status" value="1"/>
</dbReference>
<evidence type="ECO:0000256" key="3">
    <source>
        <dbReference type="ARBA" id="ARBA00022729"/>
    </source>
</evidence>
<comment type="similarity">
    <text evidence="1">Belongs to the peptidase S1 family.</text>
</comment>
<dbReference type="PRINTS" id="PR00861">
    <property type="entry name" value="ALYTICPTASE"/>
</dbReference>
<dbReference type="RefSeq" id="WP_130473506.1">
    <property type="nucleotide sequence ID" value="NZ_SFCC01000001.1"/>
</dbReference>
<evidence type="ECO:0000313" key="14">
    <source>
        <dbReference type="EMBL" id="RZQ65937.1"/>
    </source>
</evidence>
<evidence type="ECO:0000259" key="13">
    <source>
        <dbReference type="Pfam" id="PF02983"/>
    </source>
</evidence>
<evidence type="ECO:0000256" key="9">
    <source>
        <dbReference type="PIRSR" id="PIRSR001134-2"/>
    </source>
</evidence>
<gene>
    <name evidence="14" type="ORF">EWH70_02370</name>
</gene>
<dbReference type="InterPro" id="IPR043504">
    <property type="entry name" value="Peptidase_S1_PA_chymotrypsin"/>
</dbReference>
<dbReference type="InterPro" id="IPR009003">
    <property type="entry name" value="Peptidase_S1_PA"/>
</dbReference>